<dbReference type="InterPro" id="IPR036236">
    <property type="entry name" value="Znf_C2H2_sf"/>
</dbReference>
<dbReference type="Pfam" id="PF00096">
    <property type="entry name" value="zf-C2H2"/>
    <property type="match status" value="3"/>
</dbReference>
<dbReference type="FunFam" id="3.30.160.60:FF:001666">
    <property type="entry name" value="MDS1 and EVI1 complex locus"/>
    <property type="match status" value="1"/>
</dbReference>
<feature type="compositionally biased region" description="Low complexity" evidence="8">
    <location>
        <begin position="456"/>
        <end position="467"/>
    </location>
</feature>
<dbReference type="Proteomes" id="UP000308768">
    <property type="component" value="Unassembled WGS sequence"/>
</dbReference>
<evidence type="ECO:0000256" key="1">
    <source>
        <dbReference type="ARBA" id="ARBA00004123"/>
    </source>
</evidence>
<dbReference type="GO" id="GO:0005694">
    <property type="term" value="C:chromosome"/>
    <property type="evidence" value="ECO:0007669"/>
    <property type="project" value="UniProtKB-ARBA"/>
</dbReference>
<feature type="domain" description="C2H2-type" evidence="9">
    <location>
        <begin position="270"/>
        <end position="297"/>
    </location>
</feature>
<evidence type="ECO:0000313" key="10">
    <source>
        <dbReference type="EMBL" id="TKA70164.1"/>
    </source>
</evidence>
<dbReference type="GO" id="GO:0005634">
    <property type="term" value="C:nucleus"/>
    <property type="evidence" value="ECO:0007669"/>
    <property type="project" value="UniProtKB-SubCell"/>
</dbReference>
<dbReference type="SUPFAM" id="SSF57667">
    <property type="entry name" value="beta-beta-alpha zinc fingers"/>
    <property type="match status" value="2"/>
</dbReference>
<dbReference type="SMART" id="SM00355">
    <property type="entry name" value="ZnF_C2H2"/>
    <property type="match status" value="3"/>
</dbReference>
<dbReference type="STRING" id="331657.A0A4U0X1P0"/>
<dbReference type="EMBL" id="NAJN01000667">
    <property type="protein sequence ID" value="TKA70164.1"/>
    <property type="molecule type" value="Genomic_DNA"/>
</dbReference>
<name>A0A4U0X1P0_9PEZI</name>
<feature type="compositionally biased region" description="Polar residues" evidence="8">
    <location>
        <begin position="514"/>
        <end position="525"/>
    </location>
</feature>
<dbReference type="GO" id="GO:0045893">
    <property type="term" value="P:positive regulation of DNA-templated transcription"/>
    <property type="evidence" value="ECO:0007669"/>
    <property type="project" value="UniProtKB-ARBA"/>
</dbReference>
<evidence type="ECO:0000256" key="5">
    <source>
        <dbReference type="ARBA" id="ARBA00022833"/>
    </source>
</evidence>
<comment type="caution">
    <text evidence="10">The sequence shown here is derived from an EMBL/GenBank/DDBJ whole genome shotgun (WGS) entry which is preliminary data.</text>
</comment>
<organism evidence="10 11">
    <name type="scientific">Cryomyces minteri</name>
    <dbReference type="NCBI Taxonomy" id="331657"/>
    <lineage>
        <taxon>Eukaryota</taxon>
        <taxon>Fungi</taxon>
        <taxon>Dikarya</taxon>
        <taxon>Ascomycota</taxon>
        <taxon>Pezizomycotina</taxon>
        <taxon>Dothideomycetes</taxon>
        <taxon>Dothideomycetes incertae sedis</taxon>
        <taxon>Cryomyces</taxon>
    </lineage>
</organism>
<dbReference type="PANTHER" id="PTHR16515:SF49">
    <property type="entry name" value="GASTRULA ZINC FINGER PROTEIN XLCGF49.1-LIKE-RELATED"/>
    <property type="match status" value="1"/>
</dbReference>
<evidence type="ECO:0000256" key="8">
    <source>
        <dbReference type="SAM" id="MobiDB-lite"/>
    </source>
</evidence>
<feature type="compositionally biased region" description="Low complexity" evidence="8">
    <location>
        <begin position="168"/>
        <end position="183"/>
    </location>
</feature>
<evidence type="ECO:0000256" key="7">
    <source>
        <dbReference type="PROSITE-ProRule" id="PRU00042"/>
    </source>
</evidence>
<feature type="region of interest" description="Disordered" evidence="8">
    <location>
        <begin position="343"/>
        <end position="615"/>
    </location>
</feature>
<keyword evidence="11" id="KW-1185">Reference proteome</keyword>
<feature type="compositionally biased region" description="Basic and acidic residues" evidence="8">
    <location>
        <begin position="386"/>
        <end position="396"/>
    </location>
</feature>
<evidence type="ECO:0000259" key="9">
    <source>
        <dbReference type="PROSITE" id="PS50157"/>
    </source>
</evidence>
<keyword evidence="5" id="KW-0862">Zinc</keyword>
<keyword evidence="4 7" id="KW-0863">Zinc-finger</keyword>
<evidence type="ECO:0000256" key="2">
    <source>
        <dbReference type="ARBA" id="ARBA00022723"/>
    </source>
</evidence>
<feature type="compositionally biased region" description="Polar residues" evidence="8">
    <location>
        <begin position="436"/>
        <end position="455"/>
    </location>
</feature>
<dbReference type="InterPro" id="IPR013087">
    <property type="entry name" value="Znf_C2H2_type"/>
</dbReference>
<feature type="region of interest" description="Disordered" evidence="8">
    <location>
        <begin position="161"/>
        <end position="183"/>
    </location>
</feature>
<dbReference type="OrthoDB" id="8117402at2759"/>
<accession>A0A4U0X1P0</accession>
<feature type="region of interest" description="Disordered" evidence="8">
    <location>
        <begin position="1"/>
        <end position="118"/>
    </location>
</feature>
<dbReference type="PROSITE" id="PS00028">
    <property type="entry name" value="ZINC_FINGER_C2H2_1"/>
    <property type="match status" value="2"/>
</dbReference>
<evidence type="ECO:0000256" key="3">
    <source>
        <dbReference type="ARBA" id="ARBA00022737"/>
    </source>
</evidence>
<dbReference type="InterPro" id="IPR050331">
    <property type="entry name" value="Zinc_finger"/>
</dbReference>
<feature type="compositionally biased region" description="Acidic residues" evidence="8">
    <location>
        <begin position="374"/>
        <end position="385"/>
    </location>
</feature>
<feature type="compositionally biased region" description="Pro residues" evidence="8">
    <location>
        <begin position="571"/>
        <end position="581"/>
    </location>
</feature>
<dbReference type="AlphaFoldDB" id="A0A4U0X1P0"/>
<feature type="compositionally biased region" description="Pro residues" evidence="8">
    <location>
        <begin position="534"/>
        <end position="546"/>
    </location>
</feature>
<keyword evidence="2" id="KW-0479">Metal-binding</keyword>
<feature type="compositionally biased region" description="Basic and acidic residues" evidence="8">
    <location>
        <begin position="93"/>
        <end position="107"/>
    </location>
</feature>
<comment type="subcellular location">
    <subcellularLocation>
        <location evidence="1">Nucleus</location>
    </subcellularLocation>
</comment>
<evidence type="ECO:0000256" key="6">
    <source>
        <dbReference type="ARBA" id="ARBA00023242"/>
    </source>
</evidence>
<dbReference type="PROSITE" id="PS50157">
    <property type="entry name" value="ZINC_FINGER_C2H2_2"/>
    <property type="match status" value="3"/>
</dbReference>
<feature type="compositionally biased region" description="Polar residues" evidence="8">
    <location>
        <begin position="10"/>
        <end position="24"/>
    </location>
</feature>
<dbReference type="GO" id="GO:0008270">
    <property type="term" value="F:zinc ion binding"/>
    <property type="evidence" value="ECO:0007669"/>
    <property type="project" value="UniProtKB-KW"/>
</dbReference>
<feature type="region of interest" description="Disordered" evidence="8">
    <location>
        <begin position="230"/>
        <end position="270"/>
    </location>
</feature>
<dbReference type="Gene3D" id="3.30.160.60">
    <property type="entry name" value="Classic Zinc Finger"/>
    <property type="match status" value="3"/>
</dbReference>
<evidence type="ECO:0000313" key="11">
    <source>
        <dbReference type="Proteomes" id="UP000308768"/>
    </source>
</evidence>
<feature type="domain" description="C2H2-type" evidence="9">
    <location>
        <begin position="298"/>
        <end position="325"/>
    </location>
</feature>
<feature type="compositionally biased region" description="Polar residues" evidence="8">
    <location>
        <begin position="584"/>
        <end position="597"/>
    </location>
</feature>
<dbReference type="PANTHER" id="PTHR16515">
    <property type="entry name" value="PR DOMAIN ZINC FINGER PROTEIN"/>
    <property type="match status" value="1"/>
</dbReference>
<protein>
    <recommendedName>
        <fullName evidence="9">C2H2-type domain-containing protein</fullName>
    </recommendedName>
</protein>
<feature type="domain" description="C2H2-type" evidence="9">
    <location>
        <begin position="326"/>
        <end position="356"/>
    </location>
</feature>
<keyword evidence="3" id="KW-0677">Repeat</keyword>
<dbReference type="FunFam" id="3.30.160.60:FF:001732">
    <property type="entry name" value="Zgc:162936"/>
    <property type="match status" value="1"/>
</dbReference>
<feature type="compositionally biased region" description="Polar residues" evidence="8">
    <location>
        <begin position="42"/>
        <end position="76"/>
    </location>
</feature>
<reference evidence="10 11" key="1">
    <citation type="submission" date="2017-03" db="EMBL/GenBank/DDBJ databases">
        <title>Genomes of endolithic fungi from Antarctica.</title>
        <authorList>
            <person name="Coleine C."/>
            <person name="Masonjones S."/>
            <person name="Stajich J.E."/>
        </authorList>
    </citation>
    <scope>NUCLEOTIDE SEQUENCE [LARGE SCALE GENOMIC DNA]</scope>
    <source>
        <strain evidence="10 11">CCFEE 5187</strain>
    </source>
</reference>
<sequence length="663" mass="69524">MASATRPGTPAQTTSLSGTNTGPYTSTSISSSIEPLSTNSTENPNSLNPKSAHPISQSSVANTGFTAFSPKTSKQGPSPLYSPPVLTGAAALADERRRREQAAREHSSPGSSPNPAAVALTALIGGAGSGMSTLKDTPTATTKLSEPVKKVAEAISIPDPMSVDVDRTSPASLSSFDSTSSSAALTATADVGSAAGGITAEPASITEGSSYSGISIGTLSVAGGDTSNKAFTFPGPAPPDQGSSGSARGMSLPMSGYAQNRPKSPSTKRHKCPYCSTDFTRHHNLKSHLLTHSQEKPYVCETCQARFRRLHDLKRHTKLHTGERPHTCPKCGRRFARGDALARHNKGQGGCAGRRASFGDDGGDESVNGGTYEGGEDDDDDEQMADDGRRVSEPSSKRHKTHMQAPPEPYRQHPSTYPPVASRVLGSNLRGMYPPGSSQGDSSAATSPRDMSNNLSPKGPGSSISSIQFNTPGVPSLFAPGGMTESPKPLSPGQQEQHRLGVNEATSLHHGRSPSLNQQVLQSQYGRGVGRGTPPVPAGVAGPPPQQTGNTNAPHLPSLPGLAPQPSSRGVPPPSHPPPGPSMLHQQLTNPGTTSNPGSHSSHDRNSSSGSMRDYLGSQPHDIWTYVRNLEGRFSRMQDEYELRISRLQEEVISLRGQISHPR</sequence>
<keyword evidence="6" id="KW-0539">Nucleus</keyword>
<dbReference type="GO" id="GO:0043565">
    <property type="term" value="F:sequence-specific DNA binding"/>
    <property type="evidence" value="ECO:0007669"/>
    <property type="project" value="UniProtKB-ARBA"/>
</dbReference>
<gene>
    <name evidence="10" type="ORF">B0A49_05953</name>
</gene>
<proteinExistence type="predicted"/>
<evidence type="ECO:0000256" key="4">
    <source>
        <dbReference type="ARBA" id="ARBA00022771"/>
    </source>
</evidence>
<feature type="compositionally biased region" description="Low complexity" evidence="8">
    <location>
        <begin position="25"/>
        <end position="41"/>
    </location>
</feature>